<evidence type="ECO:0000256" key="4">
    <source>
        <dbReference type="ARBA" id="ARBA00022475"/>
    </source>
</evidence>
<dbReference type="EMBL" id="JMSN01000057">
    <property type="protein sequence ID" value="KDN43897.1"/>
    <property type="molecule type" value="Genomic_DNA"/>
</dbReference>
<feature type="region of interest" description="Disordered" evidence="18">
    <location>
        <begin position="1798"/>
        <end position="1867"/>
    </location>
</feature>
<evidence type="ECO:0000256" key="13">
    <source>
        <dbReference type="ARBA" id="ARBA00023175"/>
    </source>
</evidence>
<dbReference type="InParanoid" id="A0A066VQA1"/>
<keyword evidence="13 17" id="KW-0505">Motor protein</keyword>
<evidence type="ECO:0000256" key="11">
    <source>
        <dbReference type="ARBA" id="ARBA00023123"/>
    </source>
</evidence>
<evidence type="ECO:0000256" key="19">
    <source>
        <dbReference type="SAM" id="Phobius"/>
    </source>
</evidence>
<dbReference type="InterPro" id="IPR001199">
    <property type="entry name" value="Cyt_B5-like_heme/steroid-bd"/>
</dbReference>
<keyword evidence="9 17" id="KW-0067">ATP-binding</keyword>
<feature type="transmembrane region" description="Helical" evidence="19">
    <location>
        <begin position="1697"/>
        <end position="1716"/>
    </location>
</feature>
<evidence type="ECO:0000256" key="7">
    <source>
        <dbReference type="ARBA" id="ARBA00022692"/>
    </source>
</evidence>
<dbReference type="SMART" id="SM01117">
    <property type="entry name" value="Cyt-b5"/>
    <property type="match status" value="2"/>
</dbReference>
<feature type="region of interest" description="Disordered" evidence="18">
    <location>
        <begin position="428"/>
        <end position="449"/>
    </location>
</feature>
<dbReference type="PROSITE" id="PS51998">
    <property type="entry name" value="DEK_C"/>
    <property type="match status" value="1"/>
</dbReference>
<feature type="domain" description="DEK-C" evidence="21">
    <location>
        <begin position="1969"/>
        <end position="2027"/>
    </location>
</feature>
<dbReference type="Gene3D" id="1.10.10.60">
    <property type="entry name" value="Homeodomain-like"/>
    <property type="match status" value="1"/>
</dbReference>
<dbReference type="InterPro" id="IPR004835">
    <property type="entry name" value="Chitin_synth"/>
</dbReference>
<feature type="region of interest" description="Disordered" evidence="18">
    <location>
        <begin position="835"/>
        <end position="910"/>
    </location>
</feature>
<dbReference type="Gene3D" id="1.20.120.720">
    <property type="entry name" value="Myosin VI head, motor domain, U50 subdomain"/>
    <property type="match status" value="1"/>
</dbReference>
<dbReference type="InterPro" id="IPR029044">
    <property type="entry name" value="Nucleotide-diphossugar_trans"/>
</dbReference>
<dbReference type="HOGENOM" id="CLU_000192_0_0_1"/>
<dbReference type="SUPFAM" id="SSF52540">
    <property type="entry name" value="P-loop containing nucleoside triphosphate hydrolases"/>
    <property type="match status" value="1"/>
</dbReference>
<feature type="transmembrane region" description="Helical" evidence="19">
    <location>
        <begin position="1662"/>
        <end position="1685"/>
    </location>
</feature>
<keyword evidence="7 19" id="KW-0812">Transmembrane</keyword>
<dbReference type="GeneID" id="25261569"/>
<evidence type="ECO:0000259" key="21">
    <source>
        <dbReference type="PROSITE" id="PS51998"/>
    </source>
</evidence>
<evidence type="ECO:0000256" key="16">
    <source>
        <dbReference type="ARBA" id="ARBA00023329"/>
    </source>
</evidence>
<dbReference type="GO" id="GO:0005524">
    <property type="term" value="F:ATP binding"/>
    <property type="evidence" value="ECO:0007669"/>
    <property type="project" value="UniProtKB-UniRule"/>
</dbReference>
<comment type="caution">
    <text evidence="22">The sequence shown here is derived from an EMBL/GenBank/DDBJ whole genome shotgun (WGS) entry which is preliminary data.</text>
</comment>
<keyword evidence="4" id="KW-1003">Cell membrane</keyword>
<evidence type="ECO:0000256" key="15">
    <source>
        <dbReference type="ARBA" id="ARBA00023203"/>
    </source>
</evidence>
<evidence type="ECO:0000256" key="2">
    <source>
        <dbReference type="ARBA" id="ARBA00004651"/>
    </source>
</evidence>
<keyword evidence="15 17" id="KW-0009">Actin-binding</keyword>
<evidence type="ECO:0000256" key="9">
    <source>
        <dbReference type="ARBA" id="ARBA00022840"/>
    </source>
</evidence>
<protein>
    <recommendedName>
        <fullName evidence="3">chitin synthase</fullName>
        <ecNumber evidence="3">2.4.1.16</ecNumber>
    </recommendedName>
</protein>
<dbReference type="STRING" id="1037660.A0A066VQA1"/>
<keyword evidence="16" id="KW-0968">Cytoplasmic vesicle</keyword>
<reference evidence="22 23" key="1">
    <citation type="submission" date="2014-05" db="EMBL/GenBank/DDBJ databases">
        <title>Draft genome sequence of a rare smut relative, Tilletiaria anomala UBC 951.</title>
        <authorList>
            <consortium name="DOE Joint Genome Institute"/>
            <person name="Toome M."/>
            <person name="Kuo A."/>
            <person name="Henrissat B."/>
            <person name="Lipzen A."/>
            <person name="Tritt A."/>
            <person name="Yoshinaga Y."/>
            <person name="Zane M."/>
            <person name="Barry K."/>
            <person name="Grigoriev I.V."/>
            <person name="Spatafora J.W."/>
            <person name="Aimea M.C."/>
        </authorList>
    </citation>
    <scope>NUCLEOTIDE SEQUENCE [LARGE SCALE GENOMIC DNA]</scope>
    <source>
        <strain evidence="22 23">UBC 951</strain>
    </source>
</reference>
<sequence>MSQFTTGSSADLVSLVSSNASTTVYPSDDAVLALLQQRFRSDQPYTRLASSTLVVVNPLRMLANLNEASAEAYALKCYADTKWDQEKRTSPIDVLPPHPYELAARAYHAMRRTKKSQAIVYSGATESGKSFTSKLVTSQLLRLSASATKRERKLAEQVKNFDTVLTAFGYAKTRSNANASRFSRYSELHYTTEGRLCGAQVFTFGLDKRRMHRLASEERTFHVFYQILAGATAEERDALRLDDVTTYDLLASSGCYRLPGGPSSDDSIMLDELRAAMKQLGFKSKHMTSIFTLLSAILLLGNLAFSDHNGTDASFEAAHITNPDVLADAADLLCVDADALRQALTHRSRLVKRELVTSLLNAHAAAAQRDALMRDLYATLFAFIVETANHKVAPTAASAATGASAAAPPAAEATATLIVQLDTPGYQSRAGSSVSGPAAAAGSASSQGLPSQHEEFCTNLLAEIVQNWQTRRVFDDALPPNAAILADGVPLPPIIPGGGADNTACVELLRGSSAIGASVVDRKPAGILGAMDKAVHRVRAGKMTEEADAALLVELDTFAVHAAYVSSHALYAHSNADPQLGAGRGRFGVQHYQGDTTYTSEHLVEHEVDAFDAQFVSLLRDSADAFVAKLFAGPSLATEQHPLDPSVIASAQVTVRPLRKITQLDNPRAASTEPLLDPTKMYGVTRQLNATLSEMLGAIDRAAAGLGQVWSVLCIRPNDISQANSFDVRRVRSQVRALLLPDLIARRRAEFVATYTHGDFCLRYAELVVPIAIATGADDAKGKIQAVAIANAWREGQDYAIGGSNVWLSYAVWRKMEDRMRATEVDMYSYHPPSAGAGAGDEARSPSLYPPGSGKTSRMPSFNSSSSNDANDKNGLRNLRVDDLPRQLSNSSDPFRSPADGPGGKGEDQAFWGAAGVAGAGGEWERQAYGDVNPGMAGALEKEGDLKAKPLDAIEEEGGVTSVRKWWKRIVWTLTWWIPSFLLSSCGRMKRPDVRFAWREKTAICLLILLFNGIILFYIIAFGRILCPDQNIAWNEQQLSAYELPDKFYVAVAGSVYDISKFWRGSHSDYASNFALTDQDTLSMFAGKDLTLFFPVPLSVGCAGLVTDNTMQLQNNPNNTNIINVVPGQAVHTSGNLQQDKTSKLAKDSWYPDRFLPFMRKYYKGHYVYSKKKIAEQGSYKYWVIANQNVYDLTDYFYTISYTPQSTLYSFLDKDLTDLFRTQRGSDVSSDFNFILASMNSTTRSANMACLNNNFLVGKVDYRETPRCQVQNYLLLAFSAILVATILAKFLAALQLTPKRNPEQQDKFVICQVPCYTEGEESLRKTIDSLAGLKYDDKRKLIFVICDGMIVGSGNELPTPRIVLDILGVDPRIDPEPLMFKSIADGSKQLNYGKVYSGLYEFEGHVVPYIVVVKCGRPSERARPGNRGKRDTQIMMMRWLNHVHFDAPMSPLELEITHQCKNVIGIDPAFYEYVLTVDADTSVEEDSLNRLVAVAADDSRIIALCGETKLDNEEGSWWTMIQVYEYFISHNLAKAFESLFGSVTCLPGCFSLYRVRSADKGRPLFVSSRIIDDYSENKVDTLHKKNLLSLGEDRYLTTLLLKHFPAFRTKFTADAHSHTSAPDRWGILLSQRRRWINSTVHNLAELMLMAELCGFCFFSMRFIVFIDLLGTIAAPATVIYLIYLIVEVTTGNGPLPIISIVMIGAVYGLQAFIFLLKRQWQYIGWMVIYILAYPVWSFFLPMYSFWHMDDFSWGTTRIVVGEKGNKKIVAGTDDEPYHDSMIPLKKFSEYQQEVWDKGSTRTGITSASGSPFANPPRMPGSTPGSVYKGSHYSPSPAGSDYGGDFFQNTNVLSHSRQGSNPNSLHTGTMAPSRMPSMGFGAPTTPGTPFASMYALPMQGSMYGVPSGPMASMYGMPSMYSMPAGPAPSALGMQPVSQDLGAALAPSRPQSTFNPFASPAVPLPPSASTDPSDIEITQAVRTYLAAQPSLMNVTKRSAREAVIASFPNAPSIADRKVLINKAIDDTLRGDA</sequence>
<evidence type="ECO:0000256" key="1">
    <source>
        <dbReference type="ARBA" id="ARBA00004439"/>
    </source>
</evidence>
<dbReference type="PANTHER" id="PTHR22914:SF13">
    <property type="entry name" value="CHITIN SYNTHASE"/>
    <property type="match status" value="1"/>
</dbReference>
<keyword evidence="11 17" id="KW-0518">Myosin</keyword>
<dbReference type="GO" id="GO:0016459">
    <property type="term" value="C:myosin complex"/>
    <property type="evidence" value="ECO:0007669"/>
    <property type="project" value="UniProtKB-KW"/>
</dbReference>
<feature type="transmembrane region" description="Helical" evidence="19">
    <location>
        <begin position="1723"/>
        <end position="1746"/>
    </location>
</feature>
<dbReference type="GO" id="GO:0030428">
    <property type="term" value="C:cell septum"/>
    <property type="evidence" value="ECO:0007669"/>
    <property type="project" value="TreeGrafter"/>
</dbReference>
<name>A0A066VQA1_TILAU</name>
<dbReference type="InterPro" id="IPR036961">
    <property type="entry name" value="Kinesin_motor_dom_sf"/>
</dbReference>
<keyword evidence="23" id="KW-1185">Reference proteome</keyword>
<accession>A0A066VQA1</accession>
<organism evidence="22 23">
    <name type="scientific">Tilletiaria anomala (strain ATCC 24038 / CBS 436.72 / UBC 951)</name>
    <dbReference type="NCBI Taxonomy" id="1037660"/>
    <lineage>
        <taxon>Eukaryota</taxon>
        <taxon>Fungi</taxon>
        <taxon>Dikarya</taxon>
        <taxon>Basidiomycota</taxon>
        <taxon>Ustilaginomycotina</taxon>
        <taxon>Exobasidiomycetes</taxon>
        <taxon>Georgefischeriales</taxon>
        <taxon>Tilletiariaceae</taxon>
        <taxon>Tilletiaria</taxon>
    </lineage>
</organism>
<keyword evidence="10 19" id="KW-1133">Transmembrane helix</keyword>
<dbReference type="GO" id="GO:0006031">
    <property type="term" value="P:chitin biosynthetic process"/>
    <property type="evidence" value="ECO:0007669"/>
    <property type="project" value="TreeGrafter"/>
</dbReference>
<feature type="compositionally biased region" description="Polar residues" evidence="18">
    <location>
        <begin position="1800"/>
        <end position="1811"/>
    </location>
</feature>
<dbReference type="Pfam" id="PF00173">
    <property type="entry name" value="Cyt-b5"/>
    <property type="match status" value="1"/>
</dbReference>
<proteinExistence type="inferred from homology"/>
<dbReference type="Gene3D" id="1.20.58.530">
    <property type="match status" value="1"/>
</dbReference>
<keyword evidence="8 17" id="KW-0547">Nucleotide-binding</keyword>
<evidence type="ECO:0000256" key="5">
    <source>
        <dbReference type="ARBA" id="ARBA00022676"/>
    </source>
</evidence>
<dbReference type="CDD" id="cd14879">
    <property type="entry name" value="MYSc_Myo17"/>
    <property type="match status" value="1"/>
</dbReference>
<dbReference type="GO" id="GO:0005886">
    <property type="term" value="C:plasma membrane"/>
    <property type="evidence" value="ECO:0007669"/>
    <property type="project" value="UniProtKB-SubCell"/>
</dbReference>
<dbReference type="Gene3D" id="1.10.10.820">
    <property type="match status" value="1"/>
</dbReference>
<keyword evidence="12 19" id="KW-0472">Membrane</keyword>
<evidence type="ECO:0000259" key="20">
    <source>
        <dbReference type="PROSITE" id="PS51456"/>
    </source>
</evidence>
<dbReference type="RefSeq" id="XP_013242518.1">
    <property type="nucleotide sequence ID" value="XM_013387064.1"/>
</dbReference>
<keyword evidence="14" id="KW-0325">Glycoprotein</keyword>
<dbReference type="Pfam" id="PF03142">
    <property type="entry name" value="Chitin_synth_2"/>
    <property type="match status" value="1"/>
</dbReference>
<evidence type="ECO:0000256" key="3">
    <source>
        <dbReference type="ARBA" id="ARBA00012543"/>
    </source>
</evidence>
<feature type="binding site" evidence="17">
    <location>
        <begin position="123"/>
        <end position="130"/>
    </location>
    <ligand>
        <name>ATP</name>
        <dbReference type="ChEBI" id="CHEBI:30616"/>
    </ligand>
</feature>
<feature type="compositionally biased region" description="Basic and acidic residues" evidence="18">
    <location>
        <begin position="870"/>
        <end position="885"/>
    </location>
</feature>
<dbReference type="OMA" id="PTMRGSE"/>
<feature type="compositionally biased region" description="Polar residues" evidence="18">
    <location>
        <begin position="1846"/>
        <end position="1866"/>
    </location>
</feature>
<evidence type="ECO:0000313" key="23">
    <source>
        <dbReference type="Proteomes" id="UP000027361"/>
    </source>
</evidence>
<evidence type="ECO:0000256" key="12">
    <source>
        <dbReference type="ARBA" id="ARBA00023136"/>
    </source>
</evidence>
<dbReference type="InterPro" id="IPR036400">
    <property type="entry name" value="Cyt_B5-like_heme/steroid_sf"/>
</dbReference>
<keyword evidence="6 22" id="KW-0808">Transferase</keyword>
<dbReference type="PROSITE" id="PS51456">
    <property type="entry name" value="MYOSIN_MOTOR"/>
    <property type="match status" value="1"/>
</dbReference>
<dbReference type="InterPro" id="IPR027417">
    <property type="entry name" value="P-loop_NTPase"/>
</dbReference>
<dbReference type="InterPro" id="IPR001609">
    <property type="entry name" value="Myosin_head_motor_dom-like"/>
</dbReference>
<dbReference type="GO" id="GO:0003779">
    <property type="term" value="F:actin binding"/>
    <property type="evidence" value="ECO:0007669"/>
    <property type="project" value="UniProtKB-KW"/>
</dbReference>
<keyword evidence="5" id="KW-0328">Glycosyltransferase</keyword>
<dbReference type="SUPFAM" id="SSF53448">
    <property type="entry name" value="Nucleotide-diphospho-sugar transferases"/>
    <property type="match status" value="1"/>
</dbReference>
<dbReference type="Pfam" id="PF00063">
    <property type="entry name" value="Myosin_head"/>
    <property type="match status" value="2"/>
</dbReference>
<dbReference type="EC" id="2.4.1.16" evidence="3"/>
<dbReference type="GO" id="GO:0003774">
    <property type="term" value="F:cytoskeletal motor activity"/>
    <property type="evidence" value="ECO:0007669"/>
    <property type="project" value="UniProtKB-UniRule"/>
</dbReference>
<dbReference type="Gene3D" id="3.40.850.10">
    <property type="entry name" value="Kinesin motor domain"/>
    <property type="match status" value="1"/>
</dbReference>
<evidence type="ECO:0000256" key="10">
    <source>
        <dbReference type="ARBA" id="ARBA00022989"/>
    </source>
</evidence>
<dbReference type="Proteomes" id="UP000027361">
    <property type="component" value="Unassembled WGS sequence"/>
</dbReference>
<comment type="similarity">
    <text evidence="17">Belongs to the TRAFAC class myosin-kinesin ATPase superfamily. Myosin family.</text>
</comment>
<evidence type="ECO:0000256" key="8">
    <source>
        <dbReference type="ARBA" id="ARBA00022741"/>
    </source>
</evidence>
<feature type="transmembrane region" description="Helical" evidence="19">
    <location>
        <begin position="1273"/>
        <end position="1294"/>
    </location>
</feature>
<dbReference type="InterPro" id="IPR014876">
    <property type="entry name" value="DEK_C"/>
</dbReference>
<dbReference type="SMART" id="SM00242">
    <property type="entry name" value="MYSc"/>
    <property type="match status" value="1"/>
</dbReference>
<dbReference type="InterPro" id="IPR036037">
    <property type="entry name" value="MYSc_Myo17"/>
</dbReference>
<feature type="transmembrane region" description="Helical" evidence="19">
    <location>
        <begin position="1004"/>
        <end position="1026"/>
    </location>
</feature>
<dbReference type="PRINTS" id="PR00193">
    <property type="entry name" value="MYOSINHEAVY"/>
</dbReference>
<dbReference type="Pfam" id="PF08766">
    <property type="entry name" value="DEK_C"/>
    <property type="match status" value="1"/>
</dbReference>
<evidence type="ECO:0000256" key="17">
    <source>
        <dbReference type="PROSITE-ProRule" id="PRU00782"/>
    </source>
</evidence>
<dbReference type="GO" id="GO:0031505">
    <property type="term" value="P:fungal-type cell wall organization"/>
    <property type="evidence" value="ECO:0007669"/>
    <property type="project" value="TreeGrafter"/>
</dbReference>
<feature type="compositionally biased region" description="Low complexity" evidence="18">
    <location>
        <begin position="430"/>
        <end position="446"/>
    </location>
</feature>
<comment type="caution">
    <text evidence="17">Lacks conserved residue(s) required for the propagation of feature annotation.</text>
</comment>
<dbReference type="PANTHER" id="PTHR22914">
    <property type="entry name" value="CHITIN SYNTHASE"/>
    <property type="match status" value="1"/>
</dbReference>
<dbReference type="OrthoDB" id="370884at2759"/>
<feature type="domain" description="Myosin motor" evidence="20">
    <location>
        <begin position="15"/>
        <end position="821"/>
    </location>
</feature>
<dbReference type="GO" id="GO:0030659">
    <property type="term" value="C:cytoplasmic vesicle membrane"/>
    <property type="evidence" value="ECO:0007669"/>
    <property type="project" value="UniProtKB-SubCell"/>
</dbReference>
<comment type="subcellular location">
    <subcellularLocation>
        <location evidence="2">Cell membrane</location>
        <topology evidence="2">Multi-pass membrane protein</topology>
    </subcellularLocation>
    <subcellularLocation>
        <location evidence="1">Cytoplasmic vesicle membrane</location>
        <topology evidence="1">Multi-pass membrane protein</topology>
    </subcellularLocation>
</comment>
<dbReference type="GO" id="GO:0004100">
    <property type="term" value="F:chitin synthase activity"/>
    <property type="evidence" value="ECO:0007669"/>
    <property type="project" value="UniProtKB-EC"/>
</dbReference>
<evidence type="ECO:0000313" key="22">
    <source>
        <dbReference type="EMBL" id="KDN43897.1"/>
    </source>
</evidence>
<evidence type="ECO:0000256" key="6">
    <source>
        <dbReference type="ARBA" id="ARBA00022679"/>
    </source>
</evidence>
<evidence type="ECO:0000256" key="18">
    <source>
        <dbReference type="SAM" id="MobiDB-lite"/>
    </source>
</evidence>
<gene>
    <name evidence="22" type="ORF">K437DRAFT_144577</name>
</gene>
<evidence type="ECO:0000256" key="14">
    <source>
        <dbReference type="ARBA" id="ARBA00023180"/>
    </source>
</evidence>
<dbReference type="SUPFAM" id="SSF55856">
    <property type="entry name" value="Cytochrome b5-like heme/steroid binding domain"/>
    <property type="match status" value="1"/>
</dbReference>